<proteinExistence type="predicted"/>
<accession>A0A1M5EAX3</accession>
<evidence type="ECO:0000256" key="2">
    <source>
        <dbReference type="ARBA" id="ARBA00022475"/>
    </source>
</evidence>
<dbReference type="SUPFAM" id="SSF48317">
    <property type="entry name" value="Acid phosphatase/Vanadium-dependent haloperoxidase"/>
    <property type="match status" value="1"/>
</dbReference>
<comment type="subcellular location">
    <subcellularLocation>
        <location evidence="1">Cell membrane</location>
        <topology evidence="1">Multi-pass membrane protein</topology>
    </subcellularLocation>
</comment>
<keyword evidence="6 7" id="KW-0472">Membrane</keyword>
<evidence type="ECO:0000256" key="3">
    <source>
        <dbReference type="ARBA" id="ARBA00022692"/>
    </source>
</evidence>
<feature type="transmembrane region" description="Helical" evidence="7">
    <location>
        <begin position="158"/>
        <end position="178"/>
    </location>
</feature>
<evidence type="ECO:0000256" key="6">
    <source>
        <dbReference type="ARBA" id="ARBA00023136"/>
    </source>
</evidence>
<feature type="transmembrane region" description="Helical" evidence="7">
    <location>
        <begin position="33"/>
        <end position="57"/>
    </location>
</feature>
<dbReference type="GO" id="GO:0005886">
    <property type="term" value="C:plasma membrane"/>
    <property type="evidence" value="ECO:0007669"/>
    <property type="project" value="UniProtKB-SubCell"/>
</dbReference>
<dbReference type="PANTHER" id="PTHR14969">
    <property type="entry name" value="SPHINGOSINE-1-PHOSPHATE PHOSPHOHYDROLASE"/>
    <property type="match status" value="1"/>
</dbReference>
<evidence type="ECO:0000313" key="10">
    <source>
        <dbReference type="Proteomes" id="UP000184327"/>
    </source>
</evidence>
<evidence type="ECO:0000313" key="9">
    <source>
        <dbReference type="EMBL" id="SHF76345.1"/>
    </source>
</evidence>
<keyword evidence="10" id="KW-1185">Reference proteome</keyword>
<evidence type="ECO:0000256" key="5">
    <source>
        <dbReference type="ARBA" id="ARBA00022989"/>
    </source>
</evidence>
<evidence type="ECO:0000256" key="1">
    <source>
        <dbReference type="ARBA" id="ARBA00004651"/>
    </source>
</evidence>
<organism evidence="9 10">
    <name type="scientific">Lampropedia hyalina DSM 16112</name>
    <dbReference type="NCBI Taxonomy" id="1122156"/>
    <lineage>
        <taxon>Bacteria</taxon>
        <taxon>Pseudomonadati</taxon>
        <taxon>Pseudomonadota</taxon>
        <taxon>Betaproteobacteria</taxon>
        <taxon>Burkholderiales</taxon>
        <taxon>Comamonadaceae</taxon>
        <taxon>Lampropedia</taxon>
    </lineage>
</organism>
<gene>
    <name evidence="9" type="ORF">SAMN02745117_02555</name>
</gene>
<name>A0A1M5EAX3_9BURK</name>
<dbReference type="GO" id="GO:0016787">
    <property type="term" value="F:hydrolase activity"/>
    <property type="evidence" value="ECO:0007669"/>
    <property type="project" value="UniProtKB-KW"/>
</dbReference>
<evidence type="ECO:0000259" key="8">
    <source>
        <dbReference type="SMART" id="SM00014"/>
    </source>
</evidence>
<evidence type="ECO:0000256" key="4">
    <source>
        <dbReference type="ARBA" id="ARBA00022801"/>
    </source>
</evidence>
<dbReference type="EMBL" id="FQUZ01000040">
    <property type="protein sequence ID" value="SHF76345.1"/>
    <property type="molecule type" value="Genomic_DNA"/>
</dbReference>
<sequence>MLQPDNVHEHPLPFSHRELLWCLKVQQRLNQHWLTRMLSVVSRLGNGVFWYGLMAAIALSGEEHGVEAATRMAIMGVVGVLLYKWLKKITSRPRPCARNGKVVALTAPLDEFSFPSGHTLHAVAFSIVAIAYFPWLAVLLVPFTLLVGLSRVVLGLHYPSDVAAGTLIGCALAVLFLAI</sequence>
<reference evidence="9 10" key="1">
    <citation type="submission" date="2016-11" db="EMBL/GenBank/DDBJ databases">
        <authorList>
            <person name="Jaros S."/>
            <person name="Januszkiewicz K."/>
            <person name="Wedrychowicz H."/>
        </authorList>
    </citation>
    <scope>NUCLEOTIDE SEQUENCE [LARGE SCALE GENOMIC DNA]</scope>
    <source>
        <strain evidence="9 10">DSM 16112</strain>
    </source>
</reference>
<dbReference type="SMART" id="SM00014">
    <property type="entry name" value="acidPPc"/>
    <property type="match status" value="1"/>
</dbReference>
<keyword evidence="3 7" id="KW-0812">Transmembrane</keyword>
<dbReference type="Proteomes" id="UP000184327">
    <property type="component" value="Unassembled WGS sequence"/>
</dbReference>
<dbReference type="PANTHER" id="PTHR14969:SF62">
    <property type="entry name" value="DECAPRENYLPHOSPHORYL-5-PHOSPHORIBOSE PHOSPHATASE RV3807C-RELATED"/>
    <property type="match status" value="1"/>
</dbReference>
<dbReference type="Pfam" id="PF01569">
    <property type="entry name" value="PAP2"/>
    <property type="match status" value="1"/>
</dbReference>
<dbReference type="RefSeq" id="WP_084523288.1">
    <property type="nucleotide sequence ID" value="NZ_FQUZ01000040.1"/>
</dbReference>
<dbReference type="InterPro" id="IPR000326">
    <property type="entry name" value="PAP2/HPO"/>
</dbReference>
<evidence type="ECO:0000256" key="7">
    <source>
        <dbReference type="SAM" id="Phobius"/>
    </source>
</evidence>
<dbReference type="CDD" id="cd01610">
    <property type="entry name" value="PAP2_like"/>
    <property type="match status" value="1"/>
</dbReference>
<keyword evidence="4" id="KW-0378">Hydrolase</keyword>
<dbReference type="AlphaFoldDB" id="A0A1M5EAX3"/>
<dbReference type="InterPro" id="IPR036938">
    <property type="entry name" value="PAP2/HPO_sf"/>
</dbReference>
<feature type="domain" description="Phosphatidic acid phosphatase type 2/haloperoxidase" evidence="8">
    <location>
        <begin position="70"/>
        <end position="177"/>
    </location>
</feature>
<feature type="transmembrane region" description="Helical" evidence="7">
    <location>
        <begin position="69"/>
        <end position="86"/>
    </location>
</feature>
<dbReference type="STRING" id="1122156.SAMN02745117_02555"/>
<dbReference type="Gene3D" id="1.20.144.10">
    <property type="entry name" value="Phosphatidic acid phosphatase type 2/haloperoxidase"/>
    <property type="match status" value="1"/>
</dbReference>
<feature type="transmembrane region" description="Helical" evidence="7">
    <location>
        <begin position="122"/>
        <end position="146"/>
    </location>
</feature>
<protein>
    <submittedName>
        <fullName evidence="9">Undecaprenyl-diphosphatase</fullName>
    </submittedName>
</protein>
<keyword evidence="2" id="KW-1003">Cell membrane</keyword>
<keyword evidence="5 7" id="KW-1133">Transmembrane helix</keyword>
<dbReference type="OrthoDB" id="9801622at2"/>